<evidence type="ECO:0000313" key="2">
    <source>
        <dbReference type="Proteomes" id="UP000216074"/>
    </source>
</evidence>
<reference evidence="1 2" key="1">
    <citation type="journal article" date="2017" name="BMC Genomics">
        <title>Comparative genomic and phylogenomic analyses of the Bifidobacteriaceae family.</title>
        <authorList>
            <person name="Lugli G.A."/>
            <person name="Milani C."/>
            <person name="Turroni F."/>
            <person name="Duranti S."/>
            <person name="Mancabelli L."/>
            <person name="Mangifesta M."/>
            <person name="Ferrario C."/>
            <person name="Modesto M."/>
            <person name="Mattarelli P."/>
            <person name="Jiri K."/>
            <person name="van Sinderen D."/>
            <person name="Ventura M."/>
        </authorList>
    </citation>
    <scope>NUCLEOTIDE SEQUENCE [LARGE SCALE GENOMIC DNA]</scope>
    <source>
        <strain evidence="1 2">DSM 100202</strain>
    </source>
</reference>
<name>A0A261G0F0_9BIFI</name>
<organism evidence="1 2">
    <name type="scientific">Bifidobacterium hapali</name>
    <dbReference type="NCBI Taxonomy" id="1630172"/>
    <lineage>
        <taxon>Bacteria</taxon>
        <taxon>Bacillati</taxon>
        <taxon>Actinomycetota</taxon>
        <taxon>Actinomycetes</taxon>
        <taxon>Bifidobacteriales</taxon>
        <taxon>Bifidobacteriaceae</taxon>
        <taxon>Bifidobacterium</taxon>
    </lineage>
</organism>
<sequence length="419" mass="44461">MKSAVGSSFAGSFGDSAGGVDDPAGTERFLCRVAGVECRIDGTLPASLRPALARAIAGDARAGLRAGGSRLRAGAGSARGARADTGMQSLSWQRRFEPYLIPEWSGVDRAPVRATVGKTMFASIMRELATERESSGGTVRARIETARAECLRRTMLGGLPRKRILAVFGICIEYENRAYLFSGRSFNDMTMLESYVLQWRRYLGDAVRIIGDGWLAIGTDKHGRERFVTVQPTPWNRREGWSRNVAVPLNAWCFVTPTAGGDWGMARAGGGGTVGGGIGGAVMSGIAGLAQHDACEVHHVDPAIVTDRALRNAFMPHDRIGATAALDMLDRILLLAPTYVMSLAWGRADGRNAAVAGTSADEGGALAGDAAVLAGEDAGENATHIGFETLTGLRYADRKALFAPPLAPDINPWQTQEGE</sequence>
<keyword evidence="2" id="KW-1185">Reference proteome</keyword>
<dbReference type="AlphaFoldDB" id="A0A261G0F0"/>
<dbReference type="OrthoDB" id="9805815at2"/>
<accession>A0A261G0F0</accession>
<evidence type="ECO:0000313" key="1">
    <source>
        <dbReference type="EMBL" id="OZG64900.1"/>
    </source>
</evidence>
<gene>
    <name evidence="1" type="ORF">BHAP_0792</name>
</gene>
<protein>
    <submittedName>
        <fullName evidence="1">Uncharacterized protein</fullName>
    </submittedName>
</protein>
<dbReference type="RefSeq" id="WP_094729449.1">
    <property type="nucleotide sequence ID" value="NZ_MWWY01000017.1"/>
</dbReference>
<comment type="caution">
    <text evidence="1">The sequence shown here is derived from an EMBL/GenBank/DDBJ whole genome shotgun (WGS) entry which is preliminary data.</text>
</comment>
<proteinExistence type="predicted"/>
<dbReference type="Proteomes" id="UP000216074">
    <property type="component" value="Unassembled WGS sequence"/>
</dbReference>
<dbReference type="EMBL" id="MWWY01000017">
    <property type="protein sequence ID" value="OZG64900.1"/>
    <property type="molecule type" value="Genomic_DNA"/>
</dbReference>